<evidence type="ECO:0000256" key="3">
    <source>
        <dbReference type="ARBA" id="ARBA00012756"/>
    </source>
</evidence>
<dbReference type="Gene3D" id="3.20.20.80">
    <property type="entry name" value="Glycosidases"/>
    <property type="match status" value="1"/>
</dbReference>
<evidence type="ECO:0000256" key="7">
    <source>
        <dbReference type="ARBA" id="ARBA00023295"/>
    </source>
</evidence>
<keyword evidence="6" id="KW-0325">Glycoprotein</keyword>
<dbReference type="Pfam" id="PF01301">
    <property type="entry name" value="Glyco_hydro_35"/>
    <property type="match status" value="1"/>
</dbReference>
<organism evidence="10">
    <name type="scientific">Ignisphaera aggregans</name>
    <dbReference type="NCBI Taxonomy" id="334771"/>
    <lineage>
        <taxon>Archaea</taxon>
        <taxon>Thermoproteota</taxon>
        <taxon>Thermoprotei</taxon>
        <taxon>Desulfurococcales</taxon>
        <taxon>Desulfurococcaceae</taxon>
        <taxon>Ignisphaera</taxon>
    </lineage>
</organism>
<dbReference type="SUPFAM" id="SSF49785">
    <property type="entry name" value="Galactose-binding domain-like"/>
    <property type="match status" value="2"/>
</dbReference>
<evidence type="ECO:0000256" key="5">
    <source>
        <dbReference type="ARBA" id="ARBA00022801"/>
    </source>
</evidence>
<reference evidence="10" key="1">
    <citation type="journal article" date="2020" name="mSystems">
        <title>Genome- and Community-Level Interaction Insights into Carbon Utilization and Element Cycling Functions of Hydrothermarchaeota in Hydrothermal Sediment.</title>
        <authorList>
            <person name="Zhou Z."/>
            <person name="Liu Y."/>
            <person name="Xu W."/>
            <person name="Pan J."/>
            <person name="Luo Z.H."/>
            <person name="Li M."/>
        </authorList>
    </citation>
    <scope>NUCLEOTIDE SEQUENCE [LARGE SCALE GENOMIC DNA]</scope>
    <source>
        <strain evidence="10">SpSt-637</strain>
    </source>
</reference>
<dbReference type="InterPro" id="IPR018954">
    <property type="entry name" value="Betagal_dom2"/>
</dbReference>
<evidence type="ECO:0000259" key="9">
    <source>
        <dbReference type="SMART" id="SM01029"/>
    </source>
</evidence>
<dbReference type="EC" id="3.2.1.23" evidence="3"/>
<dbReference type="Pfam" id="PF13364">
    <property type="entry name" value="BetaGal_ABD2"/>
    <property type="match status" value="1"/>
</dbReference>
<name>A0A7C4JKD8_9CREN</name>
<evidence type="ECO:0000256" key="6">
    <source>
        <dbReference type="ARBA" id="ARBA00023180"/>
    </source>
</evidence>
<accession>A0A7C4JKD8</accession>
<keyword evidence="4" id="KW-0732">Signal</keyword>
<dbReference type="PANTHER" id="PTHR23421">
    <property type="entry name" value="BETA-GALACTOSIDASE RELATED"/>
    <property type="match status" value="1"/>
</dbReference>
<keyword evidence="5" id="KW-0378">Hydrolase</keyword>
<dbReference type="SUPFAM" id="SSF51445">
    <property type="entry name" value="(Trans)glycosidases"/>
    <property type="match status" value="1"/>
</dbReference>
<dbReference type="GO" id="GO:0004553">
    <property type="term" value="F:hydrolase activity, hydrolyzing O-glycosyl compounds"/>
    <property type="evidence" value="ECO:0007669"/>
    <property type="project" value="InterPro"/>
</dbReference>
<dbReference type="PRINTS" id="PR00742">
    <property type="entry name" value="GLHYDRLASE35"/>
</dbReference>
<gene>
    <name evidence="10" type="ORF">ENU08_05995</name>
</gene>
<comment type="caution">
    <text evidence="10">The sequence shown here is derived from an EMBL/GenBank/DDBJ whole genome shotgun (WGS) entry which is preliminary data.</text>
</comment>
<evidence type="ECO:0000256" key="4">
    <source>
        <dbReference type="ARBA" id="ARBA00022729"/>
    </source>
</evidence>
<dbReference type="InterPro" id="IPR037110">
    <property type="entry name" value="Betagal_dom2_sf"/>
</dbReference>
<dbReference type="GO" id="GO:0005975">
    <property type="term" value="P:carbohydrate metabolic process"/>
    <property type="evidence" value="ECO:0007669"/>
    <property type="project" value="InterPro"/>
</dbReference>
<keyword evidence="7" id="KW-0326">Glycosidase</keyword>
<evidence type="ECO:0000256" key="8">
    <source>
        <dbReference type="RuleBase" id="RU003679"/>
    </source>
</evidence>
<dbReference type="InterPro" id="IPR025300">
    <property type="entry name" value="BetaGal_jelly_roll_dom"/>
</dbReference>
<dbReference type="Pfam" id="PF10435">
    <property type="entry name" value="BetaGal_dom2"/>
    <property type="match status" value="1"/>
</dbReference>
<evidence type="ECO:0000313" key="10">
    <source>
        <dbReference type="EMBL" id="HGQ64780.1"/>
    </source>
</evidence>
<proteinExistence type="inferred from homology"/>
<feature type="domain" description="Beta-galactosidase" evidence="9">
    <location>
        <begin position="340"/>
        <end position="514"/>
    </location>
</feature>
<dbReference type="InterPro" id="IPR017853">
    <property type="entry name" value="GH"/>
</dbReference>
<comment type="similarity">
    <text evidence="2 8">Belongs to the glycosyl hydrolase 35 family.</text>
</comment>
<dbReference type="EMBL" id="DTBD01000052">
    <property type="protein sequence ID" value="HGQ64780.1"/>
    <property type="molecule type" value="Genomic_DNA"/>
</dbReference>
<evidence type="ECO:0000256" key="1">
    <source>
        <dbReference type="ARBA" id="ARBA00001412"/>
    </source>
</evidence>
<protein>
    <recommendedName>
        <fullName evidence="3">beta-galactosidase</fullName>
        <ecNumber evidence="3">3.2.1.23</ecNumber>
    </recommendedName>
</protein>
<dbReference type="SMART" id="SM01029">
    <property type="entry name" value="BetaGal_dom2"/>
    <property type="match status" value="1"/>
</dbReference>
<dbReference type="Gene3D" id="2.102.20.10">
    <property type="entry name" value="Beta-galactosidase, domain 2"/>
    <property type="match status" value="1"/>
</dbReference>
<sequence>MNNLNVDIKELALAIGDKKIFLFCGEIHYFRTPKKSWFDVILKAKRAGLNCIASYIPWNWHEPLENLTLFGDEVPPSPYESKAFSRDVEKYIRLIKELGLYFIARPGPYICSEWDSGGHPNWLYKYVKLFRSLDESYIHYTEKWYSLILPIINKYTYAKNGPTVLLQIENEYHWGDVPYLLRLYEIALKYVNDIPIVTNDDWYLDEPPIINTIDDYPSPWNIKSFDEKIKNYMRTQPGMLKMFMELEGGWFSTFGAPLPTSRGSFPPEWTEILIKTAIGMGINGINIYMFYGGTNPGYYTGKFMTTTYDYEAAIREWGELSKRYYAVKRVALFMKTFNDFVVNTKPAENVVEATNKGIEVFARADDKGSVLAILRNFDAGSKHTKVLYKGNVYPYHGIIRVPPRNAKMILLNYSINGTPFTIAYTTSEPLLLSVYDKKVVLVVYGDPLEQGEMLVHSSDRIDPIFSLDVSIDRLSDKSIIVSYVCGSSDRLVSLRSGGYELYIVAISRSRADRTWYIDDFEPPLIIISNIYYIGRVNREGNGSVSVELELDKDSCGPSTIASFEPISRVSIAGRSIDIENLSGILYKVQLSVCEDAEKPSIRLSDAWKIAKEFQPWEGAIVEAGIPLEQLDMLFNGYALYTIEFNLSQEDIAKLVNNILYISYFNDYATITLNGTAIASDYHSIEVDASKTLKEGANKLRIVVESIGHANDGFLYMPNGLVGGIYIGKIGEYPLTQWIYIDYTPPYGRNFSLAKFLHYPEDVEKIISDPKMLENAVVVDSITRGMKIYINKVNIENKSGRYILDLGEGRYRNNYARALIFINKKFIGIYVGPTDITDHIVEGENEIIVVPERIPPTLYPSIKRYQAVIKGMWRIKYHTYGLEEKWFNKEFNDDDWTSTRIPLTIDGHKGEIVWLRGKVEADMGMNTHPMKLVFKASGVRALLFFNGQLLGRYVDEGPQTEFYIPEALMENGVNSIAIMLHIVDSRASVDRISIEPYYTHMKTVLSLYFDYKQ</sequence>
<evidence type="ECO:0000256" key="2">
    <source>
        <dbReference type="ARBA" id="ARBA00009809"/>
    </source>
</evidence>
<comment type="catalytic activity">
    <reaction evidence="1">
        <text>Hydrolysis of terminal non-reducing beta-D-galactose residues in beta-D-galactosides.</text>
        <dbReference type="EC" id="3.2.1.23"/>
    </reaction>
</comment>
<dbReference type="AlphaFoldDB" id="A0A7C4JKD8"/>
<dbReference type="SUPFAM" id="SSF51011">
    <property type="entry name" value="Glycosyl hydrolase domain"/>
    <property type="match status" value="1"/>
</dbReference>
<dbReference type="InterPro" id="IPR001944">
    <property type="entry name" value="Glycoside_Hdrlase_35"/>
</dbReference>
<dbReference type="InterPro" id="IPR031330">
    <property type="entry name" value="Gly_Hdrlase_35_cat"/>
</dbReference>
<dbReference type="Gene3D" id="2.60.120.260">
    <property type="entry name" value="Galactose-binding domain-like"/>
    <property type="match status" value="2"/>
</dbReference>
<dbReference type="InterPro" id="IPR008979">
    <property type="entry name" value="Galactose-bd-like_sf"/>
</dbReference>